<keyword evidence="2" id="KW-0812">Transmembrane</keyword>
<organism evidence="3 4">
    <name type="scientific">Frankia canadensis</name>
    <dbReference type="NCBI Taxonomy" id="1836972"/>
    <lineage>
        <taxon>Bacteria</taxon>
        <taxon>Bacillati</taxon>
        <taxon>Actinomycetota</taxon>
        <taxon>Actinomycetes</taxon>
        <taxon>Frankiales</taxon>
        <taxon>Frankiaceae</taxon>
        <taxon>Frankia</taxon>
    </lineage>
</organism>
<evidence type="ECO:0000313" key="3">
    <source>
        <dbReference type="EMBL" id="SNQ47116.1"/>
    </source>
</evidence>
<name>A0A2I2KN86_9ACTN</name>
<keyword evidence="2" id="KW-1133">Transmembrane helix</keyword>
<proteinExistence type="predicted"/>
<protein>
    <recommendedName>
        <fullName evidence="5">Protein kinase domain-containing protein</fullName>
    </recommendedName>
</protein>
<accession>A0A2I2KN86</accession>
<dbReference type="Gene3D" id="1.10.510.10">
    <property type="entry name" value="Transferase(Phosphotransferase) domain 1"/>
    <property type="match status" value="1"/>
</dbReference>
<gene>
    <name evidence="3" type="ORF">FRACA_1700008</name>
</gene>
<dbReference type="EMBL" id="FZMO01000080">
    <property type="protein sequence ID" value="SNQ47116.1"/>
    <property type="molecule type" value="Genomic_DNA"/>
</dbReference>
<dbReference type="Proteomes" id="UP000234331">
    <property type="component" value="Unassembled WGS sequence"/>
</dbReference>
<evidence type="ECO:0000256" key="1">
    <source>
        <dbReference type="SAM" id="MobiDB-lite"/>
    </source>
</evidence>
<dbReference type="InterPro" id="IPR011009">
    <property type="entry name" value="Kinase-like_dom_sf"/>
</dbReference>
<evidence type="ECO:0000256" key="2">
    <source>
        <dbReference type="SAM" id="Phobius"/>
    </source>
</evidence>
<feature type="transmembrane region" description="Helical" evidence="2">
    <location>
        <begin position="430"/>
        <end position="453"/>
    </location>
</feature>
<feature type="region of interest" description="Disordered" evidence="1">
    <location>
        <begin position="404"/>
        <end position="423"/>
    </location>
</feature>
<sequence length="455" mass="48905">MMFFLSSAVAAVPAFSPIQVKPAPAVPPETVVSGVRSWPDDGRFEAAVARGSYQHPRLSGITFDLESSVVSGRPGTEQAGSGPLLHALGASAVVFFGRRGPRGVALRCPTRDLGIGAARRYEKLAARRAASAPLALAVAEAEWIDEGVEIDGTWWPVIVMERVEGRSLAGEVEQVLGKNPAGLRGLARDWAGFVAVLGAADVAHGDLQQNNIFVTGDGRLKAVDLDGVWLPAVAHLPPDETGHRHYQHPRRQRGDWGRTVDTFSALVIYLSLVALAADPDLWERYHNGENLVFTDEDLAHPDRTPLWDRLSSSPDPAVRQLVPLLRELCHGPADSGQDLASLLDRHRHARTEGLVRPASLTRTTEHDDVNHWWVDPEAPRPDPDAVWFAPSETDGATTLHEYGRTAADSRTDEDGGTVDGGGASSNMPRVLVLAAAVFVVVFIGALVGFLTVLGP</sequence>
<evidence type="ECO:0000313" key="4">
    <source>
        <dbReference type="Proteomes" id="UP000234331"/>
    </source>
</evidence>
<keyword evidence="2" id="KW-0472">Membrane</keyword>
<keyword evidence="4" id="KW-1185">Reference proteome</keyword>
<dbReference type="AlphaFoldDB" id="A0A2I2KN86"/>
<evidence type="ECO:0008006" key="5">
    <source>
        <dbReference type="Google" id="ProtNLM"/>
    </source>
</evidence>
<reference evidence="3 4" key="1">
    <citation type="submission" date="2017-06" db="EMBL/GenBank/DDBJ databases">
        <authorList>
            <person name="Kim H.J."/>
            <person name="Triplett B.A."/>
        </authorList>
    </citation>
    <scope>NUCLEOTIDE SEQUENCE [LARGE SCALE GENOMIC DNA]</scope>
    <source>
        <strain evidence="3">FRACA_ARgP5</strain>
    </source>
</reference>
<feature type="compositionally biased region" description="Basic and acidic residues" evidence="1">
    <location>
        <begin position="404"/>
        <end position="413"/>
    </location>
</feature>
<dbReference type="SUPFAM" id="SSF56112">
    <property type="entry name" value="Protein kinase-like (PK-like)"/>
    <property type="match status" value="1"/>
</dbReference>